<evidence type="ECO:0000313" key="2">
    <source>
        <dbReference type="EMBL" id="KKL12665.1"/>
    </source>
</evidence>
<sequence>VTIAIPYCLHDEEGNLDEEVLIIMATVVARRENKDITQAEVGERIGNKTHELLLPIVKELFYFYSTSTREEIEERYLEAQARKPDSSGQEAGEPAVPLE</sequence>
<organism evidence="2">
    <name type="scientific">marine sediment metagenome</name>
    <dbReference type="NCBI Taxonomy" id="412755"/>
    <lineage>
        <taxon>unclassified sequences</taxon>
        <taxon>metagenomes</taxon>
        <taxon>ecological metagenomes</taxon>
    </lineage>
</organism>
<comment type="caution">
    <text evidence="2">The sequence shown here is derived from an EMBL/GenBank/DDBJ whole genome shotgun (WGS) entry which is preliminary data.</text>
</comment>
<reference evidence="2" key="1">
    <citation type="journal article" date="2015" name="Nature">
        <title>Complex archaea that bridge the gap between prokaryotes and eukaryotes.</title>
        <authorList>
            <person name="Spang A."/>
            <person name="Saw J.H."/>
            <person name="Jorgensen S.L."/>
            <person name="Zaremba-Niedzwiedzka K."/>
            <person name="Martijn J."/>
            <person name="Lind A.E."/>
            <person name="van Eijk R."/>
            <person name="Schleper C."/>
            <person name="Guy L."/>
            <person name="Ettema T.J."/>
        </authorList>
    </citation>
    <scope>NUCLEOTIDE SEQUENCE</scope>
</reference>
<proteinExistence type="predicted"/>
<name>A0A0F9AT77_9ZZZZ</name>
<protein>
    <submittedName>
        <fullName evidence="2">Uncharacterized protein</fullName>
    </submittedName>
</protein>
<dbReference type="EMBL" id="LAZR01041168">
    <property type="protein sequence ID" value="KKL12665.1"/>
    <property type="molecule type" value="Genomic_DNA"/>
</dbReference>
<evidence type="ECO:0000256" key="1">
    <source>
        <dbReference type="SAM" id="MobiDB-lite"/>
    </source>
</evidence>
<dbReference type="AlphaFoldDB" id="A0A0F9AT77"/>
<accession>A0A0F9AT77</accession>
<gene>
    <name evidence="2" type="ORF">LCGC14_2533480</name>
</gene>
<feature type="region of interest" description="Disordered" evidence="1">
    <location>
        <begin position="78"/>
        <end position="99"/>
    </location>
</feature>
<feature type="non-terminal residue" evidence="2">
    <location>
        <position position="1"/>
    </location>
</feature>